<keyword evidence="8" id="KW-0862">Zinc</keyword>
<dbReference type="SMART" id="SM00184">
    <property type="entry name" value="RING"/>
    <property type="match status" value="1"/>
</dbReference>
<evidence type="ECO:0000256" key="4">
    <source>
        <dbReference type="ARBA" id="ARBA00022679"/>
    </source>
</evidence>
<evidence type="ECO:0000256" key="6">
    <source>
        <dbReference type="ARBA" id="ARBA00022771"/>
    </source>
</evidence>
<keyword evidence="4" id="KW-0808">Transferase</keyword>
<dbReference type="AlphaFoldDB" id="A0AAE0BK56"/>
<dbReference type="Gene3D" id="3.30.40.10">
    <property type="entry name" value="Zinc/RING finger domain, C3HC4 (zinc finger)"/>
    <property type="match status" value="1"/>
</dbReference>
<dbReference type="InterPro" id="IPR027370">
    <property type="entry name" value="Znf-RING_euk"/>
</dbReference>
<keyword evidence="7" id="KW-0833">Ubl conjugation pathway</keyword>
<evidence type="ECO:0000313" key="13">
    <source>
        <dbReference type="Proteomes" id="UP001190700"/>
    </source>
</evidence>
<dbReference type="InterPro" id="IPR017907">
    <property type="entry name" value="Znf_RING_CS"/>
</dbReference>
<proteinExistence type="predicted"/>
<sequence>MKYGHHIREFEREMNAHRPSFPQGAWLAYKPLKKQLKQVATLKANGVLEEAHVEALFEALCESVNLVVKSFRDEAMRVLSRPEKGRMQERLFCISNQRSLLEHGIISKQLRLFAVANAVGLRKFMKKIAKVCPDHDRFEHLSSALRSHAMQLHSPLIMELWAIETRAARVSAPENTVEFLDKMEEKLGDSGFDFGPIKRDIDLGLAPSCHICFEALHSPVGLACGHYFCKQCLLQVANLPPFCKVTEASHGTRCPQCREIGAFSQAVKLKQFNRLILDSEKKENRNARLLQSKQAKVEHQLRMLKRLSS</sequence>
<dbReference type="GO" id="GO:0008270">
    <property type="term" value="F:zinc ion binding"/>
    <property type="evidence" value="ECO:0007669"/>
    <property type="project" value="UniProtKB-KW"/>
</dbReference>
<evidence type="ECO:0000256" key="8">
    <source>
        <dbReference type="ARBA" id="ARBA00022833"/>
    </source>
</evidence>
<evidence type="ECO:0000256" key="9">
    <source>
        <dbReference type="PROSITE-ProRule" id="PRU00175"/>
    </source>
</evidence>
<keyword evidence="6 9" id="KW-0863">Zinc-finger</keyword>
<dbReference type="PROSITE" id="PS50089">
    <property type="entry name" value="ZF_RING_2"/>
    <property type="match status" value="1"/>
</dbReference>
<evidence type="ECO:0000256" key="5">
    <source>
        <dbReference type="ARBA" id="ARBA00022723"/>
    </source>
</evidence>
<dbReference type="EMBL" id="LGRX02034638">
    <property type="protein sequence ID" value="KAK3237335.1"/>
    <property type="molecule type" value="Genomic_DNA"/>
</dbReference>
<evidence type="ECO:0000256" key="2">
    <source>
        <dbReference type="ARBA" id="ARBA00004906"/>
    </source>
</evidence>
<dbReference type="SUPFAM" id="SSF57850">
    <property type="entry name" value="RING/U-box"/>
    <property type="match status" value="1"/>
</dbReference>
<dbReference type="GO" id="GO:0061630">
    <property type="term" value="F:ubiquitin protein ligase activity"/>
    <property type="evidence" value="ECO:0007669"/>
    <property type="project" value="UniProtKB-EC"/>
</dbReference>
<comment type="catalytic activity">
    <reaction evidence="1">
        <text>S-ubiquitinyl-[E2 ubiquitin-conjugating enzyme]-L-cysteine + [acceptor protein]-L-lysine = [E2 ubiquitin-conjugating enzyme]-L-cysteine + N(6)-ubiquitinyl-[acceptor protein]-L-lysine.</text>
        <dbReference type="EC" id="2.3.2.27"/>
    </reaction>
</comment>
<dbReference type="PANTHER" id="PTHR46764:SF2">
    <property type="entry name" value="E3 UBIQUITIN-PROTEIN LIGASE BAH1-LIKE-RELATED"/>
    <property type="match status" value="1"/>
</dbReference>
<comment type="caution">
    <text evidence="12">The sequence shown here is derived from an EMBL/GenBank/DDBJ whole genome shotgun (WGS) entry which is preliminary data.</text>
</comment>
<evidence type="ECO:0000256" key="7">
    <source>
        <dbReference type="ARBA" id="ARBA00022786"/>
    </source>
</evidence>
<evidence type="ECO:0000259" key="11">
    <source>
        <dbReference type="PROSITE" id="PS51382"/>
    </source>
</evidence>
<evidence type="ECO:0000256" key="3">
    <source>
        <dbReference type="ARBA" id="ARBA00012483"/>
    </source>
</evidence>
<dbReference type="Proteomes" id="UP001190700">
    <property type="component" value="Unassembled WGS sequence"/>
</dbReference>
<dbReference type="InterPro" id="IPR004331">
    <property type="entry name" value="SPX_dom"/>
</dbReference>
<dbReference type="PROSITE" id="PS51382">
    <property type="entry name" value="SPX"/>
    <property type="match status" value="1"/>
</dbReference>
<evidence type="ECO:0000259" key="10">
    <source>
        <dbReference type="PROSITE" id="PS50089"/>
    </source>
</evidence>
<dbReference type="InterPro" id="IPR033326">
    <property type="entry name" value="BAH1"/>
</dbReference>
<keyword evidence="13" id="KW-1185">Reference proteome</keyword>
<comment type="pathway">
    <text evidence="2">Protein modification; protein ubiquitination.</text>
</comment>
<dbReference type="InterPro" id="IPR001841">
    <property type="entry name" value="Znf_RING"/>
</dbReference>
<accession>A0AAE0BK56</accession>
<dbReference type="InterPro" id="IPR013083">
    <property type="entry name" value="Znf_RING/FYVE/PHD"/>
</dbReference>
<dbReference type="PANTHER" id="PTHR46764">
    <property type="entry name" value="E3 UBIQUITIN-PROTEIN LIGASE BAH1"/>
    <property type="match status" value="1"/>
</dbReference>
<protein>
    <recommendedName>
        <fullName evidence="3">RING-type E3 ubiquitin transferase</fullName>
        <ecNumber evidence="3">2.3.2.27</ecNumber>
    </recommendedName>
</protein>
<organism evidence="12 13">
    <name type="scientific">Cymbomonas tetramitiformis</name>
    <dbReference type="NCBI Taxonomy" id="36881"/>
    <lineage>
        <taxon>Eukaryota</taxon>
        <taxon>Viridiplantae</taxon>
        <taxon>Chlorophyta</taxon>
        <taxon>Pyramimonadophyceae</taxon>
        <taxon>Pyramimonadales</taxon>
        <taxon>Pyramimonadaceae</taxon>
        <taxon>Cymbomonas</taxon>
    </lineage>
</organism>
<name>A0AAE0BK56_9CHLO</name>
<evidence type="ECO:0000256" key="1">
    <source>
        <dbReference type="ARBA" id="ARBA00000900"/>
    </source>
</evidence>
<feature type="domain" description="RING-type" evidence="10">
    <location>
        <begin position="209"/>
        <end position="258"/>
    </location>
</feature>
<dbReference type="PROSITE" id="PS00518">
    <property type="entry name" value="ZF_RING_1"/>
    <property type="match status" value="1"/>
</dbReference>
<evidence type="ECO:0000313" key="12">
    <source>
        <dbReference type="EMBL" id="KAK3237335.1"/>
    </source>
</evidence>
<feature type="domain" description="SPX" evidence="11">
    <location>
        <begin position="1"/>
        <end position="142"/>
    </location>
</feature>
<gene>
    <name evidence="12" type="ORF">CYMTET_52581</name>
</gene>
<dbReference type="Pfam" id="PF13445">
    <property type="entry name" value="zf-RING_UBOX"/>
    <property type="match status" value="1"/>
</dbReference>
<keyword evidence="5" id="KW-0479">Metal-binding</keyword>
<dbReference type="EC" id="2.3.2.27" evidence="3"/>
<reference evidence="12 13" key="1">
    <citation type="journal article" date="2015" name="Genome Biol. Evol.">
        <title>Comparative Genomics of a Bacterivorous Green Alga Reveals Evolutionary Causalities and Consequences of Phago-Mixotrophic Mode of Nutrition.</title>
        <authorList>
            <person name="Burns J.A."/>
            <person name="Paasch A."/>
            <person name="Narechania A."/>
            <person name="Kim E."/>
        </authorList>
    </citation>
    <scope>NUCLEOTIDE SEQUENCE [LARGE SCALE GENOMIC DNA]</scope>
    <source>
        <strain evidence="12 13">PLY_AMNH</strain>
    </source>
</reference>